<dbReference type="Gene3D" id="1.10.3720.10">
    <property type="entry name" value="MetI-like"/>
    <property type="match status" value="1"/>
</dbReference>
<dbReference type="InterPro" id="IPR035906">
    <property type="entry name" value="MetI-like_sf"/>
</dbReference>
<comment type="similarity">
    <text evidence="7">Belongs to the binding-protein-dependent transport system permease family.</text>
</comment>
<evidence type="ECO:0000256" key="7">
    <source>
        <dbReference type="RuleBase" id="RU363032"/>
    </source>
</evidence>
<organism evidence="9">
    <name type="scientific">Alloyangia sp. H15</name>
    <dbReference type="NCBI Taxonomy" id="3029062"/>
    <lineage>
        <taxon>Bacteria</taxon>
        <taxon>Pseudomonadati</taxon>
        <taxon>Pseudomonadota</taxon>
        <taxon>Alphaproteobacteria</taxon>
        <taxon>Rhodobacterales</taxon>
        <taxon>Roseobacteraceae</taxon>
        <taxon>Alloyangia</taxon>
    </lineage>
</organism>
<feature type="transmembrane region" description="Helical" evidence="7">
    <location>
        <begin position="153"/>
        <end position="173"/>
    </location>
</feature>
<comment type="subcellular location">
    <subcellularLocation>
        <location evidence="1 7">Cell membrane</location>
        <topology evidence="1 7">Multi-pass membrane protein</topology>
    </subcellularLocation>
</comment>
<evidence type="ECO:0000256" key="3">
    <source>
        <dbReference type="ARBA" id="ARBA00022475"/>
    </source>
</evidence>
<evidence type="ECO:0000256" key="1">
    <source>
        <dbReference type="ARBA" id="ARBA00004651"/>
    </source>
</evidence>
<dbReference type="AlphaFoldDB" id="A0AAU8AQK7"/>
<evidence type="ECO:0000313" key="9">
    <source>
        <dbReference type="EMBL" id="XCC97261.1"/>
    </source>
</evidence>
<feature type="transmembrane region" description="Helical" evidence="7">
    <location>
        <begin position="30"/>
        <end position="50"/>
    </location>
</feature>
<keyword evidence="3" id="KW-1003">Cell membrane</keyword>
<reference evidence="9" key="1">
    <citation type="submission" date="2023-02" db="EMBL/GenBank/DDBJ databases">
        <title>Description and genomic characterization of Salipiger bruguierae sp. nov., isolated from the sediment of mangrove plant Bruguiera sexangula.</title>
        <authorList>
            <person name="Long M."/>
        </authorList>
    </citation>
    <scope>NUCLEOTIDE SEQUENCE</scope>
    <source>
        <strain evidence="9">H15</strain>
        <plasmid evidence="9">unnamed2</plasmid>
    </source>
</reference>
<evidence type="ECO:0000256" key="2">
    <source>
        <dbReference type="ARBA" id="ARBA00022448"/>
    </source>
</evidence>
<keyword evidence="5 7" id="KW-1133">Transmembrane helix</keyword>
<dbReference type="InterPro" id="IPR045621">
    <property type="entry name" value="BPD_transp_1_N"/>
</dbReference>
<dbReference type="InterPro" id="IPR000515">
    <property type="entry name" value="MetI-like"/>
</dbReference>
<feature type="domain" description="ABC transmembrane type-1" evidence="8">
    <location>
        <begin position="115"/>
        <end position="312"/>
    </location>
</feature>
<dbReference type="RefSeq" id="WP_353476151.1">
    <property type="nucleotide sequence ID" value="NZ_CP123387.1"/>
</dbReference>
<gene>
    <name evidence="9" type="ORF">PVT71_24650</name>
</gene>
<dbReference type="Pfam" id="PF00528">
    <property type="entry name" value="BPD_transp_1"/>
    <property type="match status" value="1"/>
</dbReference>
<protein>
    <submittedName>
        <fullName evidence="9">ABC transporter permease</fullName>
    </submittedName>
</protein>
<feature type="transmembrane region" description="Helical" evidence="7">
    <location>
        <begin position="247"/>
        <end position="268"/>
    </location>
</feature>
<evidence type="ECO:0000256" key="4">
    <source>
        <dbReference type="ARBA" id="ARBA00022692"/>
    </source>
</evidence>
<dbReference type="PANTHER" id="PTHR43163">
    <property type="entry name" value="DIPEPTIDE TRANSPORT SYSTEM PERMEASE PROTEIN DPPB-RELATED"/>
    <property type="match status" value="1"/>
</dbReference>
<keyword evidence="9" id="KW-0614">Plasmid</keyword>
<dbReference type="PROSITE" id="PS50928">
    <property type="entry name" value="ABC_TM1"/>
    <property type="match status" value="1"/>
</dbReference>
<name>A0AAU8AQK7_9RHOB</name>
<keyword evidence="6 7" id="KW-0472">Membrane</keyword>
<dbReference type="CDD" id="cd06261">
    <property type="entry name" value="TM_PBP2"/>
    <property type="match status" value="1"/>
</dbReference>
<evidence type="ECO:0000256" key="5">
    <source>
        <dbReference type="ARBA" id="ARBA00022989"/>
    </source>
</evidence>
<feature type="transmembrane region" description="Helical" evidence="7">
    <location>
        <begin position="119"/>
        <end position="141"/>
    </location>
</feature>
<proteinExistence type="inferred from homology"/>
<feature type="transmembrane region" description="Helical" evidence="7">
    <location>
        <begin position="193"/>
        <end position="212"/>
    </location>
</feature>
<dbReference type="PANTHER" id="PTHR43163:SF6">
    <property type="entry name" value="DIPEPTIDE TRANSPORT SYSTEM PERMEASE PROTEIN DPPB-RELATED"/>
    <property type="match status" value="1"/>
</dbReference>
<dbReference type="EMBL" id="CP123387">
    <property type="protein sequence ID" value="XCC97261.1"/>
    <property type="molecule type" value="Genomic_DNA"/>
</dbReference>
<sequence>MDQRRAAGPPSLKLPAGFPTDMLTHIAIRILYACAVVLGVSVAVFFLVRIGGDPTTLFLPPEASLEEIARFRTLMGFDQPLHVQYADFLMRAVQGDFGNSMRYDQPAMQLVLERVPATLALSGAALLLSIVISIPLAILAATNRGSVIDRASLLVSLIGQSFPAFWLAIMLILLFSENLRWLPPSGRGGIEHLVMPAIVLATYSTAIITRLLRSSMIEALQSDYVRTARGKGVSEARIVFRHALRNAAIPTLTVIGLQVGALLGGAVITEEVFAYPGIGRLAIQAIATRDFAVVQAFVLLIAVTIVVINLLVDLSYGLLDPRLRTK</sequence>
<dbReference type="GO" id="GO:0005886">
    <property type="term" value="C:plasma membrane"/>
    <property type="evidence" value="ECO:0007669"/>
    <property type="project" value="UniProtKB-SubCell"/>
</dbReference>
<dbReference type="SUPFAM" id="SSF161098">
    <property type="entry name" value="MetI-like"/>
    <property type="match status" value="1"/>
</dbReference>
<keyword evidence="2 7" id="KW-0813">Transport</keyword>
<evidence type="ECO:0000259" key="8">
    <source>
        <dbReference type="PROSITE" id="PS50928"/>
    </source>
</evidence>
<dbReference type="Pfam" id="PF19300">
    <property type="entry name" value="BPD_transp_1_N"/>
    <property type="match status" value="1"/>
</dbReference>
<keyword evidence="4 7" id="KW-0812">Transmembrane</keyword>
<geneLocation type="plasmid" evidence="9">
    <name>unnamed2</name>
</geneLocation>
<evidence type="ECO:0000256" key="6">
    <source>
        <dbReference type="ARBA" id="ARBA00023136"/>
    </source>
</evidence>
<accession>A0AAU8AQK7</accession>
<feature type="transmembrane region" description="Helical" evidence="7">
    <location>
        <begin position="296"/>
        <end position="319"/>
    </location>
</feature>
<dbReference type="GO" id="GO:0071916">
    <property type="term" value="F:dipeptide transmembrane transporter activity"/>
    <property type="evidence" value="ECO:0007669"/>
    <property type="project" value="TreeGrafter"/>
</dbReference>